<feature type="region of interest" description="Disordered" evidence="1">
    <location>
        <begin position="1"/>
        <end position="55"/>
    </location>
</feature>
<feature type="compositionally biased region" description="Polar residues" evidence="1">
    <location>
        <begin position="33"/>
        <end position="55"/>
    </location>
</feature>
<feature type="compositionally biased region" description="Low complexity" evidence="1">
    <location>
        <begin position="12"/>
        <end position="25"/>
    </location>
</feature>
<organism evidence="2 3">
    <name type="scientific">Streptomyces anulatus</name>
    <name type="common">Streptomyces chrysomallus</name>
    <dbReference type="NCBI Taxonomy" id="1892"/>
    <lineage>
        <taxon>Bacteria</taxon>
        <taxon>Bacillati</taxon>
        <taxon>Actinomycetota</taxon>
        <taxon>Actinomycetes</taxon>
        <taxon>Kitasatosporales</taxon>
        <taxon>Streptomycetaceae</taxon>
        <taxon>Streptomyces</taxon>
    </lineage>
</organism>
<protein>
    <submittedName>
        <fullName evidence="2">Uncharacterized protein</fullName>
    </submittedName>
</protein>
<feature type="compositionally biased region" description="Basic and acidic residues" evidence="1">
    <location>
        <begin position="1"/>
        <end position="10"/>
    </location>
</feature>
<dbReference type="RefSeq" id="WP_329356950.1">
    <property type="nucleotide sequence ID" value="NZ_CP109490.1"/>
</dbReference>
<sequence length="55" mass="5506">MAADDAREISPADAARAYTAGQAAALQGRRPSTAETRTQLGSARTSGNTAGASAR</sequence>
<evidence type="ECO:0000256" key="1">
    <source>
        <dbReference type="SAM" id="MobiDB-lite"/>
    </source>
</evidence>
<accession>A0ABZ1ZID0</accession>
<gene>
    <name evidence="2" type="ORF">OG367_20730</name>
</gene>
<proteinExistence type="predicted"/>
<evidence type="ECO:0000313" key="2">
    <source>
        <dbReference type="EMBL" id="WUX38514.1"/>
    </source>
</evidence>
<dbReference type="EMBL" id="CP109491">
    <property type="protein sequence ID" value="WUX38514.1"/>
    <property type="molecule type" value="Genomic_DNA"/>
</dbReference>
<name>A0ABZ1ZID0_STRAQ</name>
<dbReference type="Proteomes" id="UP001431926">
    <property type="component" value="Chromosome"/>
</dbReference>
<evidence type="ECO:0000313" key="3">
    <source>
        <dbReference type="Proteomes" id="UP001431926"/>
    </source>
</evidence>
<reference evidence="2" key="1">
    <citation type="submission" date="2022-10" db="EMBL/GenBank/DDBJ databases">
        <title>The complete genomes of actinobacterial strains from the NBC collection.</title>
        <authorList>
            <person name="Joergensen T.S."/>
            <person name="Alvarez Arevalo M."/>
            <person name="Sterndorff E.B."/>
            <person name="Faurdal D."/>
            <person name="Vuksanovic O."/>
            <person name="Mourched A.-S."/>
            <person name="Charusanti P."/>
            <person name="Shaw S."/>
            <person name="Blin K."/>
            <person name="Weber T."/>
        </authorList>
    </citation>
    <scope>NUCLEOTIDE SEQUENCE</scope>
    <source>
        <strain evidence="2">NBC_01436</strain>
    </source>
</reference>
<keyword evidence="3" id="KW-1185">Reference proteome</keyword>